<name>A0A0A9A7U9_ARUDO</name>
<organism evidence="2">
    <name type="scientific">Arundo donax</name>
    <name type="common">Giant reed</name>
    <name type="synonym">Donax arundinaceus</name>
    <dbReference type="NCBI Taxonomy" id="35708"/>
    <lineage>
        <taxon>Eukaryota</taxon>
        <taxon>Viridiplantae</taxon>
        <taxon>Streptophyta</taxon>
        <taxon>Embryophyta</taxon>
        <taxon>Tracheophyta</taxon>
        <taxon>Spermatophyta</taxon>
        <taxon>Magnoliopsida</taxon>
        <taxon>Liliopsida</taxon>
        <taxon>Poales</taxon>
        <taxon>Poaceae</taxon>
        <taxon>PACMAD clade</taxon>
        <taxon>Arundinoideae</taxon>
        <taxon>Arundineae</taxon>
        <taxon>Arundo</taxon>
    </lineage>
</organism>
<feature type="region of interest" description="Disordered" evidence="1">
    <location>
        <begin position="40"/>
        <end position="61"/>
    </location>
</feature>
<reference evidence="2" key="1">
    <citation type="submission" date="2014-09" db="EMBL/GenBank/DDBJ databases">
        <authorList>
            <person name="Magalhaes I.L.F."/>
            <person name="Oliveira U."/>
            <person name="Santos F.R."/>
            <person name="Vidigal T.H.D.A."/>
            <person name="Brescovit A.D."/>
            <person name="Santos A.J."/>
        </authorList>
    </citation>
    <scope>NUCLEOTIDE SEQUENCE</scope>
    <source>
        <tissue evidence="2">Shoot tissue taken approximately 20 cm above the soil surface</tissue>
    </source>
</reference>
<evidence type="ECO:0000256" key="1">
    <source>
        <dbReference type="SAM" id="MobiDB-lite"/>
    </source>
</evidence>
<dbReference type="EMBL" id="GBRH01250121">
    <property type="protein sequence ID" value="JAD47774.1"/>
    <property type="molecule type" value="Transcribed_RNA"/>
</dbReference>
<reference evidence="2" key="2">
    <citation type="journal article" date="2015" name="Data Brief">
        <title>Shoot transcriptome of the giant reed, Arundo donax.</title>
        <authorList>
            <person name="Barrero R.A."/>
            <person name="Guerrero F.D."/>
            <person name="Moolhuijzen P."/>
            <person name="Goolsby J.A."/>
            <person name="Tidwell J."/>
            <person name="Bellgard S.E."/>
            <person name="Bellgard M.I."/>
        </authorList>
    </citation>
    <scope>NUCLEOTIDE SEQUENCE</scope>
    <source>
        <tissue evidence="2">Shoot tissue taken approximately 20 cm above the soil surface</tissue>
    </source>
</reference>
<dbReference type="AlphaFoldDB" id="A0A0A9A7U9"/>
<protein>
    <submittedName>
        <fullName evidence="2">Uncharacterized protein</fullName>
    </submittedName>
</protein>
<proteinExistence type="predicted"/>
<sequence length="72" mass="8305">MDSTLNSSSIHAHLPQMKHFYYWFEWGGTSHLGFHVELRSDSSNQNAPSDHHNPSSKHQIQPLYPLNYVLVS</sequence>
<evidence type="ECO:0000313" key="2">
    <source>
        <dbReference type="EMBL" id="JAD47774.1"/>
    </source>
</evidence>
<accession>A0A0A9A7U9</accession>